<evidence type="ECO:0000256" key="2">
    <source>
        <dbReference type="SAM" id="Phobius"/>
    </source>
</evidence>
<organism evidence="3 4">
    <name type="scientific">Fusarium albosuccineum</name>
    <dbReference type="NCBI Taxonomy" id="1237068"/>
    <lineage>
        <taxon>Eukaryota</taxon>
        <taxon>Fungi</taxon>
        <taxon>Dikarya</taxon>
        <taxon>Ascomycota</taxon>
        <taxon>Pezizomycotina</taxon>
        <taxon>Sordariomycetes</taxon>
        <taxon>Hypocreomycetidae</taxon>
        <taxon>Hypocreales</taxon>
        <taxon>Nectriaceae</taxon>
        <taxon>Fusarium</taxon>
        <taxon>Fusarium decemcellulare species complex</taxon>
    </lineage>
</organism>
<keyword evidence="2" id="KW-1133">Transmembrane helix</keyword>
<evidence type="ECO:0000256" key="1">
    <source>
        <dbReference type="SAM" id="MobiDB-lite"/>
    </source>
</evidence>
<sequence length="482" mass="54295">MEEIYQKIAEFNPQRPKLSSNVVAFEITELWCNDATGVVDCHHNDAGVPDPSSWLNQPTTRPSTSSPTTTESLVLRLVWPQVNLEEHRIDWSKAAQNLILERFGLELAYAYFPSCLAGVSAFPQTVKPDRDEQAYAFCFLPKIAVLWSHSRPRQPSTRRPVTNGILLAKDEQKTLLKQLLTSGSKWQLPTASHAMFPALLVSLMLHGEIEMTQGAIKGRIQEVEARTGYTTFKTKRKHLAAGELGELSAKMSGDTTRLGSAERKSQTLAKLMEFVQRMVGPGQGTASEGDKIIKNHIQVLQERLAMQIMDREYTLKRAQIQNEALLSLISMNYSLSNYLISISTLRDAASMKTLAFVTMFFLPGSFVSALFSTDLFDWDGVEPGSIGVPSTPQFRLYWAITVPLTVVTFLLYFAWAKYSSYDRSRKREGKRWGFGRMNSMESEVQSRSPKQVLMDQGQRVRVEAYALAQKRRTVFGDKDEVS</sequence>
<feature type="region of interest" description="Disordered" evidence="1">
    <location>
        <begin position="49"/>
        <end position="68"/>
    </location>
</feature>
<feature type="compositionally biased region" description="Low complexity" evidence="1">
    <location>
        <begin position="58"/>
        <end position="68"/>
    </location>
</feature>
<evidence type="ECO:0000313" key="4">
    <source>
        <dbReference type="Proteomes" id="UP000554235"/>
    </source>
</evidence>
<feature type="transmembrane region" description="Helical" evidence="2">
    <location>
        <begin position="354"/>
        <end position="376"/>
    </location>
</feature>
<comment type="caution">
    <text evidence="3">The sequence shown here is derived from an EMBL/GenBank/DDBJ whole genome shotgun (WGS) entry which is preliminary data.</text>
</comment>
<protein>
    <submittedName>
        <fullName evidence="3">Uncharacterized protein</fullName>
    </submittedName>
</protein>
<evidence type="ECO:0000313" key="3">
    <source>
        <dbReference type="EMBL" id="KAF4456906.1"/>
    </source>
</evidence>
<keyword evidence="2" id="KW-0472">Membrane</keyword>
<name>A0A8H4KUD7_9HYPO</name>
<dbReference type="Proteomes" id="UP000554235">
    <property type="component" value="Unassembled WGS sequence"/>
</dbReference>
<dbReference type="AlphaFoldDB" id="A0A8H4KUD7"/>
<accession>A0A8H4KUD7</accession>
<proteinExistence type="predicted"/>
<dbReference type="Gene3D" id="1.20.58.340">
    <property type="entry name" value="Magnesium transport protein CorA, transmembrane region"/>
    <property type="match status" value="1"/>
</dbReference>
<dbReference type="OrthoDB" id="3642468at2759"/>
<gene>
    <name evidence="3" type="ORF">FALBO_15313</name>
</gene>
<keyword evidence="2" id="KW-0812">Transmembrane</keyword>
<reference evidence="3 4" key="1">
    <citation type="submission" date="2020-01" db="EMBL/GenBank/DDBJ databases">
        <title>Identification and distribution of gene clusters putatively required for synthesis of sphingolipid metabolism inhibitors in phylogenetically diverse species of the filamentous fungus Fusarium.</title>
        <authorList>
            <person name="Kim H.-S."/>
            <person name="Busman M."/>
            <person name="Brown D.W."/>
            <person name="Divon H."/>
            <person name="Uhlig S."/>
            <person name="Proctor R.H."/>
        </authorList>
    </citation>
    <scope>NUCLEOTIDE SEQUENCE [LARGE SCALE GENOMIC DNA]</scope>
    <source>
        <strain evidence="3 4">NRRL 20459</strain>
    </source>
</reference>
<keyword evidence="4" id="KW-1185">Reference proteome</keyword>
<feature type="transmembrane region" description="Helical" evidence="2">
    <location>
        <begin position="396"/>
        <end position="416"/>
    </location>
</feature>
<dbReference type="EMBL" id="JAADYS010002641">
    <property type="protein sequence ID" value="KAF4456906.1"/>
    <property type="molecule type" value="Genomic_DNA"/>
</dbReference>